<dbReference type="RefSeq" id="WP_249737961.1">
    <property type="nucleotide sequence ID" value="NZ_JAKNCJ010000006.1"/>
</dbReference>
<accession>A0ABT0R4M4</accession>
<protein>
    <submittedName>
        <fullName evidence="9">Cation transporter</fullName>
    </submittedName>
</protein>
<dbReference type="EMBL" id="JAKNCJ010000006">
    <property type="protein sequence ID" value="MCL6423880.1"/>
    <property type="molecule type" value="Genomic_DNA"/>
</dbReference>
<feature type="compositionally biased region" description="Basic and acidic residues" evidence="6">
    <location>
        <begin position="1"/>
        <end position="12"/>
    </location>
</feature>
<reference evidence="9" key="1">
    <citation type="submission" date="2022-02" db="EMBL/GenBank/DDBJ databases">
        <authorList>
            <person name="Lee M."/>
            <person name="Kim S.-J."/>
            <person name="Jung M.-Y."/>
        </authorList>
    </citation>
    <scope>NUCLEOTIDE SEQUENCE</scope>
    <source>
        <strain evidence="9">JHP9</strain>
    </source>
</reference>
<name>A0ABT0R4M4_9MICO</name>
<dbReference type="PANTHER" id="PTHR43840">
    <property type="entry name" value="MITOCHONDRIAL METAL TRANSPORTER 1-RELATED"/>
    <property type="match status" value="1"/>
</dbReference>
<sequence>MREASTGAERELPSSGSSGSSGARTRGAADGSGQDALPAAQQELLRRAIRLERWTLAAVALGVLLVGALAGQSQSMKAAWMEDSLSLLPPLAFLIAARRIRRRPTPEHPYGHHRSIGMAHMVASVALLGMGAFLVIDSATTLLSRERAPVGITVIAGHAMWTGWLMILVMALTTIGPVILGRKKAKLAEPLHDKVLYADADMNKADWQSALATIVGVLGIGIGWWWADAVCALLISASIIHDGVKNLRGAVRGLADARARTYDDSASHPLTREVVSVAEREAWVREAAARVRDEGHVFHVELFVVPAEGTPAELARLCEDLRERIRDIDWKLHDIVVAPVTEIPAAQVGGTA</sequence>
<dbReference type="InterPro" id="IPR050291">
    <property type="entry name" value="CDF_Transporter"/>
</dbReference>
<feature type="transmembrane region" description="Helical" evidence="7">
    <location>
        <begin position="159"/>
        <end position="180"/>
    </location>
</feature>
<feature type="transmembrane region" description="Helical" evidence="7">
    <location>
        <begin position="118"/>
        <end position="139"/>
    </location>
</feature>
<comment type="subcellular location">
    <subcellularLocation>
        <location evidence="1">Membrane</location>
        <topology evidence="1">Multi-pass membrane protein</topology>
    </subcellularLocation>
</comment>
<dbReference type="SUPFAM" id="SSF161111">
    <property type="entry name" value="Cation efflux protein transmembrane domain-like"/>
    <property type="match status" value="1"/>
</dbReference>
<feature type="domain" description="Cation efflux protein transmembrane" evidence="8">
    <location>
        <begin position="57"/>
        <end position="254"/>
    </location>
</feature>
<dbReference type="PANTHER" id="PTHR43840:SF15">
    <property type="entry name" value="MITOCHONDRIAL METAL TRANSPORTER 1-RELATED"/>
    <property type="match status" value="1"/>
</dbReference>
<keyword evidence="5 7" id="KW-0472">Membrane</keyword>
<evidence type="ECO:0000313" key="10">
    <source>
        <dbReference type="Proteomes" id="UP001203761"/>
    </source>
</evidence>
<dbReference type="InterPro" id="IPR027469">
    <property type="entry name" value="Cation_efflux_TMD_sf"/>
</dbReference>
<keyword evidence="3 7" id="KW-0812">Transmembrane</keyword>
<keyword evidence="2" id="KW-0813">Transport</keyword>
<feature type="compositionally biased region" description="Low complexity" evidence="6">
    <location>
        <begin position="14"/>
        <end position="33"/>
    </location>
</feature>
<evidence type="ECO:0000259" key="8">
    <source>
        <dbReference type="Pfam" id="PF01545"/>
    </source>
</evidence>
<evidence type="ECO:0000256" key="5">
    <source>
        <dbReference type="ARBA" id="ARBA00023136"/>
    </source>
</evidence>
<feature type="region of interest" description="Disordered" evidence="6">
    <location>
        <begin position="1"/>
        <end position="35"/>
    </location>
</feature>
<evidence type="ECO:0000256" key="6">
    <source>
        <dbReference type="SAM" id="MobiDB-lite"/>
    </source>
</evidence>
<organism evidence="9 10">
    <name type="scientific">Brachybacterium equifaecis</name>
    <dbReference type="NCBI Taxonomy" id="2910770"/>
    <lineage>
        <taxon>Bacteria</taxon>
        <taxon>Bacillati</taxon>
        <taxon>Actinomycetota</taxon>
        <taxon>Actinomycetes</taxon>
        <taxon>Micrococcales</taxon>
        <taxon>Dermabacteraceae</taxon>
        <taxon>Brachybacterium</taxon>
    </lineage>
</organism>
<evidence type="ECO:0000256" key="2">
    <source>
        <dbReference type="ARBA" id="ARBA00022448"/>
    </source>
</evidence>
<evidence type="ECO:0000313" key="9">
    <source>
        <dbReference type="EMBL" id="MCL6423880.1"/>
    </source>
</evidence>
<feature type="transmembrane region" description="Helical" evidence="7">
    <location>
        <begin position="210"/>
        <end position="227"/>
    </location>
</feature>
<dbReference type="InterPro" id="IPR058533">
    <property type="entry name" value="Cation_efflux_TM"/>
</dbReference>
<feature type="transmembrane region" description="Helical" evidence="7">
    <location>
        <begin position="54"/>
        <end position="72"/>
    </location>
</feature>
<evidence type="ECO:0000256" key="7">
    <source>
        <dbReference type="SAM" id="Phobius"/>
    </source>
</evidence>
<keyword evidence="4 7" id="KW-1133">Transmembrane helix</keyword>
<gene>
    <name evidence="9" type="ORF">Bequi_10905</name>
</gene>
<evidence type="ECO:0000256" key="1">
    <source>
        <dbReference type="ARBA" id="ARBA00004141"/>
    </source>
</evidence>
<dbReference type="Pfam" id="PF01545">
    <property type="entry name" value="Cation_efflux"/>
    <property type="match status" value="1"/>
</dbReference>
<dbReference type="Proteomes" id="UP001203761">
    <property type="component" value="Unassembled WGS sequence"/>
</dbReference>
<comment type="caution">
    <text evidence="9">The sequence shown here is derived from an EMBL/GenBank/DDBJ whole genome shotgun (WGS) entry which is preliminary data.</text>
</comment>
<keyword evidence="10" id="KW-1185">Reference proteome</keyword>
<evidence type="ECO:0000256" key="3">
    <source>
        <dbReference type="ARBA" id="ARBA00022692"/>
    </source>
</evidence>
<proteinExistence type="predicted"/>
<dbReference type="Gene3D" id="1.20.1510.10">
    <property type="entry name" value="Cation efflux protein transmembrane domain"/>
    <property type="match status" value="1"/>
</dbReference>
<evidence type="ECO:0000256" key="4">
    <source>
        <dbReference type="ARBA" id="ARBA00022989"/>
    </source>
</evidence>